<comment type="caution">
    <text evidence="1">The sequence shown here is derived from an EMBL/GenBank/DDBJ whole genome shotgun (WGS) entry which is preliminary data.</text>
</comment>
<dbReference type="Proteomes" id="UP001642409">
    <property type="component" value="Unassembled WGS sequence"/>
</dbReference>
<gene>
    <name evidence="1" type="ORF">HINF_LOCUS13614</name>
</gene>
<organism evidence="1 2">
    <name type="scientific">Hexamita inflata</name>
    <dbReference type="NCBI Taxonomy" id="28002"/>
    <lineage>
        <taxon>Eukaryota</taxon>
        <taxon>Metamonada</taxon>
        <taxon>Diplomonadida</taxon>
        <taxon>Hexamitidae</taxon>
        <taxon>Hexamitinae</taxon>
        <taxon>Hexamita</taxon>
    </lineage>
</organism>
<accession>A0ABP1HMC8</accession>
<evidence type="ECO:0000313" key="2">
    <source>
        <dbReference type="Proteomes" id="UP001642409"/>
    </source>
</evidence>
<proteinExistence type="predicted"/>
<evidence type="ECO:0000313" key="1">
    <source>
        <dbReference type="EMBL" id="CAL5994584.1"/>
    </source>
</evidence>
<reference evidence="1 2" key="1">
    <citation type="submission" date="2024-07" db="EMBL/GenBank/DDBJ databases">
        <authorList>
            <person name="Akdeniz Z."/>
        </authorList>
    </citation>
    <scope>NUCLEOTIDE SEQUENCE [LARGE SCALE GENOMIC DNA]</scope>
</reference>
<protein>
    <submittedName>
        <fullName evidence="1">Beige/BEACH_domain-containing protein</fullName>
    </submittedName>
</protein>
<dbReference type="EMBL" id="CAXDID020000032">
    <property type="protein sequence ID" value="CAL5994584.1"/>
    <property type="molecule type" value="Genomic_DNA"/>
</dbReference>
<keyword evidence="2" id="KW-1185">Reference proteome</keyword>
<sequence length="161" mass="18598">MFICNKIYQTVVVPPYFTKQILITEFQASSIVYVIATQNCVQLYSTKRIFITEYQVSSIVYVKVWKKCVYIFTKTHIYSLDHTLCLIKQVTVQLDAMDIKFGQDSFLVLGEHRVNEHKLESMDIVQKRIFSQKLSCCEFAAGEQIIVIGCENGDCIFVGRE</sequence>
<name>A0ABP1HMC8_9EUKA</name>